<evidence type="ECO:0008006" key="3">
    <source>
        <dbReference type="Google" id="ProtNLM"/>
    </source>
</evidence>
<dbReference type="Proteomes" id="UP000830115">
    <property type="component" value="Chromosome"/>
</dbReference>
<sequence>MLVINPWAALAHGGAELAELRKAVVGEAVRTVRYVALRGEGWPEGHREDRAHEVDMAVELGMESGATLVLSWAMDGVNEGMAIEFRSSGEGSESLPGDPIDVTDHVDWEGLLGVSIVSIDIAWHIPNEGCPEMPWAYSFRFSNESNLVIALGEADGEGFTYMPDALLVIFDKSLAAAYKIPASATPSCG</sequence>
<evidence type="ECO:0000313" key="2">
    <source>
        <dbReference type="Proteomes" id="UP000830115"/>
    </source>
</evidence>
<dbReference type="EMBL" id="CP086322">
    <property type="protein sequence ID" value="UQA91580.1"/>
    <property type="molecule type" value="Genomic_DNA"/>
</dbReference>
<organism evidence="1 2">
    <name type="scientific">Streptomyces halobius</name>
    <dbReference type="NCBI Taxonomy" id="2879846"/>
    <lineage>
        <taxon>Bacteria</taxon>
        <taxon>Bacillati</taxon>
        <taxon>Actinomycetota</taxon>
        <taxon>Actinomycetes</taxon>
        <taxon>Kitasatosporales</taxon>
        <taxon>Streptomycetaceae</taxon>
        <taxon>Streptomyces</taxon>
    </lineage>
</organism>
<name>A0ABY4M1D5_9ACTN</name>
<keyword evidence="2" id="KW-1185">Reference proteome</keyword>
<protein>
    <recommendedName>
        <fullName evidence="3">Immunity protein 7 of polymorphic toxin system</fullName>
    </recommendedName>
</protein>
<reference evidence="1" key="1">
    <citation type="submission" date="2021-10" db="EMBL/GenBank/DDBJ databases">
        <title>Streptomyces nigrumlapis sp.nov.,an antimicrobial producing actinobacterium isolated from Black Gobi rocks.</title>
        <authorList>
            <person name="Wen Y."/>
            <person name="Zhang W."/>
            <person name="Liu X.G."/>
        </authorList>
    </citation>
    <scope>NUCLEOTIDE SEQUENCE</scope>
    <source>
        <strain evidence="1">ST13-2-2</strain>
    </source>
</reference>
<dbReference type="RefSeq" id="WP_248862388.1">
    <property type="nucleotide sequence ID" value="NZ_CP086322.1"/>
</dbReference>
<gene>
    <name evidence="1" type="ORF">K9S39_06650</name>
</gene>
<proteinExistence type="predicted"/>
<accession>A0ABY4M1D5</accession>
<evidence type="ECO:0000313" key="1">
    <source>
        <dbReference type="EMBL" id="UQA91580.1"/>
    </source>
</evidence>